<gene>
    <name evidence="1" type="ORF">GCM10011380_02800</name>
</gene>
<dbReference type="AlphaFoldDB" id="A0A916WP73"/>
<evidence type="ECO:0000313" key="2">
    <source>
        <dbReference type="Proteomes" id="UP000623067"/>
    </source>
</evidence>
<dbReference type="EMBL" id="BMIH01000001">
    <property type="protein sequence ID" value="GGB16759.1"/>
    <property type="molecule type" value="Genomic_DNA"/>
</dbReference>
<dbReference type="Proteomes" id="UP000623067">
    <property type="component" value="Unassembled WGS sequence"/>
</dbReference>
<organism evidence="1 2">
    <name type="scientific">Sphingomonas metalli</name>
    <dbReference type="NCBI Taxonomy" id="1779358"/>
    <lineage>
        <taxon>Bacteria</taxon>
        <taxon>Pseudomonadati</taxon>
        <taxon>Pseudomonadota</taxon>
        <taxon>Alphaproteobacteria</taxon>
        <taxon>Sphingomonadales</taxon>
        <taxon>Sphingomonadaceae</taxon>
        <taxon>Sphingomonas</taxon>
    </lineage>
</organism>
<evidence type="ECO:0000313" key="1">
    <source>
        <dbReference type="EMBL" id="GGB16759.1"/>
    </source>
</evidence>
<sequence>MAEADPALAVADHDQRREAEALAALHRLRHAIDVDELLDQLLALVLGAATVFAAAAAVTATTPAIATATAALATATARATTTILGLLLRRGLGGDRLILRVVVVSHD</sequence>
<comment type="caution">
    <text evidence="1">The sequence shown here is derived from an EMBL/GenBank/DDBJ whole genome shotgun (WGS) entry which is preliminary data.</text>
</comment>
<proteinExistence type="predicted"/>
<protein>
    <submittedName>
        <fullName evidence="1">Uncharacterized protein</fullName>
    </submittedName>
</protein>
<reference evidence="1" key="1">
    <citation type="journal article" date="2014" name="Int. J. Syst. Evol. Microbiol.">
        <title>Complete genome sequence of Corynebacterium casei LMG S-19264T (=DSM 44701T), isolated from a smear-ripened cheese.</title>
        <authorList>
            <consortium name="US DOE Joint Genome Institute (JGI-PGF)"/>
            <person name="Walter F."/>
            <person name="Albersmeier A."/>
            <person name="Kalinowski J."/>
            <person name="Ruckert C."/>
        </authorList>
    </citation>
    <scope>NUCLEOTIDE SEQUENCE</scope>
    <source>
        <strain evidence="1">CGMCC 1.15330</strain>
    </source>
</reference>
<accession>A0A916WP73</accession>
<reference evidence="1" key="2">
    <citation type="submission" date="2020-09" db="EMBL/GenBank/DDBJ databases">
        <authorList>
            <person name="Sun Q."/>
            <person name="Zhou Y."/>
        </authorList>
    </citation>
    <scope>NUCLEOTIDE SEQUENCE</scope>
    <source>
        <strain evidence="1">CGMCC 1.15330</strain>
    </source>
</reference>
<keyword evidence="2" id="KW-1185">Reference proteome</keyword>
<name>A0A916WP73_9SPHN</name>